<accession>A0A7T5JPB7</accession>
<evidence type="ECO:0000256" key="10">
    <source>
        <dbReference type="ARBA" id="ARBA00048475"/>
    </source>
</evidence>
<gene>
    <name evidence="11" type="primary">purC</name>
    <name evidence="13" type="ORF">JD108_02935</name>
    <name evidence="14" type="ORF">KDJ56_02940</name>
</gene>
<dbReference type="AlphaFoldDB" id="A0A7T5JPB7"/>
<keyword evidence="8 11" id="KW-0067">ATP-binding</keyword>
<evidence type="ECO:0000256" key="3">
    <source>
        <dbReference type="ARBA" id="ARBA00012217"/>
    </source>
</evidence>
<evidence type="ECO:0000256" key="11">
    <source>
        <dbReference type="HAMAP-Rule" id="MF_00137"/>
    </source>
</evidence>
<dbReference type="Gene3D" id="3.30.200.20">
    <property type="entry name" value="Phosphorylase Kinase, domain 1"/>
    <property type="match status" value="1"/>
</dbReference>
<keyword evidence="7 11" id="KW-0658">Purine biosynthesis</keyword>
<evidence type="ECO:0000313" key="15">
    <source>
        <dbReference type="Proteomes" id="UP000595847"/>
    </source>
</evidence>
<evidence type="ECO:0000313" key="16">
    <source>
        <dbReference type="Proteomes" id="UP000677234"/>
    </source>
</evidence>
<evidence type="ECO:0000313" key="14">
    <source>
        <dbReference type="EMBL" id="QUO42010.1"/>
    </source>
</evidence>
<comment type="pathway">
    <text evidence="1 11">Purine metabolism; IMP biosynthesis via de novo pathway; 5-amino-1-(5-phospho-D-ribosyl)imidazole-4-carboxamide from 5-amino-1-(5-phospho-D-ribosyl)imidazole-4-carboxylate: step 1/2.</text>
</comment>
<dbReference type="SUPFAM" id="SSF56104">
    <property type="entry name" value="SAICAR synthase-like"/>
    <property type="match status" value="1"/>
</dbReference>
<dbReference type="Proteomes" id="UP000677234">
    <property type="component" value="Chromosome"/>
</dbReference>
<evidence type="ECO:0000256" key="9">
    <source>
        <dbReference type="ARBA" id="ARBA00030409"/>
    </source>
</evidence>
<dbReference type="InterPro" id="IPR001636">
    <property type="entry name" value="SAICAR_synth"/>
</dbReference>
<dbReference type="GO" id="GO:0006189">
    <property type="term" value="P:'de novo' IMP biosynthetic process"/>
    <property type="evidence" value="ECO:0007669"/>
    <property type="project" value="UniProtKB-UniRule"/>
</dbReference>
<dbReference type="NCBIfam" id="TIGR00081">
    <property type="entry name" value="purC"/>
    <property type="match status" value="1"/>
</dbReference>
<dbReference type="EMBL" id="CP066308">
    <property type="protein sequence ID" value="QQE74925.1"/>
    <property type="molecule type" value="Genomic_DNA"/>
</dbReference>
<dbReference type="Gene3D" id="3.30.470.20">
    <property type="entry name" value="ATP-grasp fold, B domain"/>
    <property type="match status" value="1"/>
</dbReference>
<dbReference type="EC" id="6.3.2.6" evidence="3 11"/>
<dbReference type="FunFam" id="3.30.470.20:FF:000006">
    <property type="entry name" value="Phosphoribosylaminoimidazole-succinocarboxamide synthase"/>
    <property type="match status" value="1"/>
</dbReference>
<comment type="similarity">
    <text evidence="2 11">Belongs to the SAICAR synthetase family.</text>
</comment>
<evidence type="ECO:0000313" key="13">
    <source>
        <dbReference type="EMBL" id="QQE74925.1"/>
    </source>
</evidence>
<reference evidence="14" key="2">
    <citation type="submission" date="2021-04" db="EMBL/GenBank/DDBJ databases">
        <title>Brevibacillus composti FJAT-54423, complete genome.</title>
        <authorList>
            <person name="Tang R."/>
        </authorList>
    </citation>
    <scope>NUCLEOTIDE SEQUENCE</scope>
    <source>
        <strain evidence="14">FJAT-54424</strain>
    </source>
</reference>
<comment type="catalytic activity">
    <reaction evidence="10 11">
        <text>5-amino-1-(5-phospho-D-ribosyl)imidazole-4-carboxylate + L-aspartate + ATP = (2S)-2-[5-amino-1-(5-phospho-beta-D-ribosyl)imidazole-4-carboxamido]succinate + ADP + phosphate + 2 H(+)</text>
        <dbReference type="Rhea" id="RHEA:22628"/>
        <dbReference type="ChEBI" id="CHEBI:15378"/>
        <dbReference type="ChEBI" id="CHEBI:29991"/>
        <dbReference type="ChEBI" id="CHEBI:30616"/>
        <dbReference type="ChEBI" id="CHEBI:43474"/>
        <dbReference type="ChEBI" id="CHEBI:58443"/>
        <dbReference type="ChEBI" id="CHEBI:77657"/>
        <dbReference type="ChEBI" id="CHEBI:456216"/>
        <dbReference type="EC" id="6.3.2.6"/>
    </reaction>
</comment>
<protein>
    <recommendedName>
        <fullName evidence="4 11">Phosphoribosylaminoimidazole-succinocarboxamide synthase</fullName>
        <ecNumber evidence="3 11">6.3.2.6</ecNumber>
    </recommendedName>
    <alternativeName>
        <fullName evidence="9 11">SAICAR synthetase</fullName>
    </alternativeName>
</protein>
<evidence type="ECO:0000256" key="1">
    <source>
        <dbReference type="ARBA" id="ARBA00004672"/>
    </source>
</evidence>
<dbReference type="PROSITE" id="PS01058">
    <property type="entry name" value="SAICAR_SYNTHETASE_2"/>
    <property type="match status" value="1"/>
</dbReference>
<dbReference type="EMBL" id="CP073708">
    <property type="protein sequence ID" value="QUO42010.1"/>
    <property type="molecule type" value="Genomic_DNA"/>
</dbReference>
<dbReference type="GO" id="GO:0009236">
    <property type="term" value="P:cobalamin biosynthetic process"/>
    <property type="evidence" value="ECO:0007669"/>
    <property type="project" value="InterPro"/>
</dbReference>
<feature type="domain" description="SAICAR synthetase/ADE2 N-terminal" evidence="12">
    <location>
        <begin position="6"/>
        <end position="232"/>
    </location>
</feature>
<dbReference type="InterPro" id="IPR050089">
    <property type="entry name" value="SAICAR_synthetase"/>
</dbReference>
<keyword evidence="5 11" id="KW-0436">Ligase</keyword>
<evidence type="ECO:0000256" key="7">
    <source>
        <dbReference type="ARBA" id="ARBA00022755"/>
    </source>
</evidence>
<evidence type="ECO:0000256" key="2">
    <source>
        <dbReference type="ARBA" id="ARBA00010190"/>
    </source>
</evidence>
<organism evidence="13 15">
    <name type="scientific">Brevibacillus composti</name>
    <dbReference type="NCBI Taxonomy" id="2796470"/>
    <lineage>
        <taxon>Bacteria</taxon>
        <taxon>Bacillati</taxon>
        <taxon>Bacillota</taxon>
        <taxon>Bacilli</taxon>
        <taxon>Bacillales</taxon>
        <taxon>Paenibacillaceae</taxon>
        <taxon>Brevibacillus</taxon>
    </lineage>
</organism>
<dbReference type="KEGG" id="bcop:JD108_02935"/>
<evidence type="ECO:0000259" key="12">
    <source>
        <dbReference type="Pfam" id="PF01259"/>
    </source>
</evidence>
<dbReference type="InterPro" id="IPR018236">
    <property type="entry name" value="SAICAR_synthetase_CS"/>
</dbReference>
<dbReference type="PANTHER" id="PTHR43599">
    <property type="entry name" value="MULTIFUNCTIONAL PROTEIN ADE2"/>
    <property type="match status" value="1"/>
</dbReference>
<dbReference type="GO" id="GO:0005524">
    <property type="term" value="F:ATP binding"/>
    <property type="evidence" value="ECO:0007669"/>
    <property type="project" value="UniProtKB-KW"/>
</dbReference>
<dbReference type="UniPathway" id="UPA00074">
    <property type="reaction ID" value="UER00131"/>
</dbReference>
<dbReference type="Pfam" id="PF01259">
    <property type="entry name" value="SAICAR_synt"/>
    <property type="match status" value="1"/>
</dbReference>
<dbReference type="FunFam" id="3.30.200.20:FF:000189">
    <property type="entry name" value="Phosphoribosylaminoimidazole-succinocarboxamide synthase"/>
    <property type="match status" value="1"/>
</dbReference>
<sequence>MEKREQLYEGKAKRIYRTSSENQYWVEYKDEATAFNGEKKATITGKGELNNRITAIFFTMLKERGIDNHFIRLLSPTEQLVKRVEIIPLEVVVRNIAAGSLAKRLGMEEGTVLPQPVVEFYYKDDALGDPLVNPSHINILGIASEEDQARLEKLGLAVNEVLQAYLQERNILLVDFKLEFGRTPDGEILLADEISPDTCRFWDARTKVKLDKDRFRRDLGGVEEAYQEMLKRLGGEAHV</sequence>
<evidence type="ECO:0000256" key="5">
    <source>
        <dbReference type="ARBA" id="ARBA00022598"/>
    </source>
</evidence>
<dbReference type="HAMAP" id="MF_00137">
    <property type="entry name" value="SAICAR_synth"/>
    <property type="match status" value="1"/>
</dbReference>
<keyword evidence="6 11" id="KW-0547">Nucleotide-binding</keyword>
<dbReference type="RefSeq" id="WP_198828491.1">
    <property type="nucleotide sequence ID" value="NZ_CP066308.1"/>
</dbReference>
<name>A0A7T5JPB7_9BACL</name>
<evidence type="ECO:0000256" key="6">
    <source>
        <dbReference type="ARBA" id="ARBA00022741"/>
    </source>
</evidence>
<reference evidence="13 15" key="1">
    <citation type="submission" date="2020-12" db="EMBL/GenBank/DDBJ databases">
        <title>strain FJAT-54423T represents a novel species of the genus Brevibacillus.</title>
        <authorList>
            <person name="Tang R."/>
        </authorList>
    </citation>
    <scope>NUCLEOTIDE SEQUENCE [LARGE SCALE GENOMIC DNA]</scope>
    <source>
        <strain evidence="13 15">FJAT-54423</strain>
    </source>
</reference>
<keyword evidence="16" id="KW-1185">Reference proteome</keyword>
<dbReference type="GO" id="GO:0004639">
    <property type="term" value="F:phosphoribosylaminoimidazolesuccinocarboxamide synthase activity"/>
    <property type="evidence" value="ECO:0007669"/>
    <property type="project" value="UniProtKB-UniRule"/>
</dbReference>
<dbReference type="PROSITE" id="PS01057">
    <property type="entry name" value="SAICAR_SYNTHETASE_1"/>
    <property type="match status" value="1"/>
</dbReference>
<dbReference type="Proteomes" id="UP000595847">
    <property type="component" value="Chromosome"/>
</dbReference>
<proteinExistence type="inferred from homology"/>
<dbReference type="PANTHER" id="PTHR43599:SF3">
    <property type="entry name" value="SI:DKEY-6E2.2"/>
    <property type="match status" value="1"/>
</dbReference>
<dbReference type="InterPro" id="IPR033934">
    <property type="entry name" value="SAICAR_synt_PurC"/>
</dbReference>
<dbReference type="InterPro" id="IPR028923">
    <property type="entry name" value="SAICAR_synt/ADE2_N"/>
</dbReference>
<evidence type="ECO:0000256" key="8">
    <source>
        <dbReference type="ARBA" id="ARBA00022840"/>
    </source>
</evidence>
<evidence type="ECO:0000256" key="4">
    <source>
        <dbReference type="ARBA" id="ARBA00016460"/>
    </source>
</evidence>
<dbReference type="CDD" id="cd01415">
    <property type="entry name" value="SAICAR_synt_PurC"/>
    <property type="match status" value="1"/>
</dbReference>